<evidence type="ECO:0000256" key="1">
    <source>
        <dbReference type="SAM" id="MobiDB-lite"/>
    </source>
</evidence>
<protein>
    <submittedName>
        <fullName evidence="3">Putative secreted protein</fullName>
    </submittedName>
</protein>
<feature type="region of interest" description="Disordered" evidence="1">
    <location>
        <begin position="87"/>
        <end position="124"/>
    </location>
</feature>
<keyword evidence="2" id="KW-0812">Transmembrane</keyword>
<feature type="compositionally biased region" description="Low complexity" evidence="1">
    <location>
        <begin position="42"/>
        <end position="59"/>
    </location>
</feature>
<sequence>MLPSDHFTNRAFVSRCALPLLSILFLQRIVFSTFNFKRWRPSSSSVSSSSISSSYVSASNGRVSTDRKLGNLTKCMSRPRSVTIRGISTSIRVSGMGSCSGSGSFGSSQRANRSLLPSSSDERR</sequence>
<accession>A0A2M4D0N2</accession>
<organism evidence="3">
    <name type="scientific">Anopheles darlingi</name>
    <name type="common">Mosquito</name>
    <dbReference type="NCBI Taxonomy" id="43151"/>
    <lineage>
        <taxon>Eukaryota</taxon>
        <taxon>Metazoa</taxon>
        <taxon>Ecdysozoa</taxon>
        <taxon>Arthropoda</taxon>
        <taxon>Hexapoda</taxon>
        <taxon>Insecta</taxon>
        <taxon>Pterygota</taxon>
        <taxon>Neoptera</taxon>
        <taxon>Endopterygota</taxon>
        <taxon>Diptera</taxon>
        <taxon>Nematocera</taxon>
        <taxon>Culicoidea</taxon>
        <taxon>Culicidae</taxon>
        <taxon>Anophelinae</taxon>
        <taxon>Anopheles</taxon>
    </lineage>
</organism>
<feature type="compositionally biased region" description="Polar residues" evidence="1">
    <location>
        <begin position="109"/>
        <end position="124"/>
    </location>
</feature>
<evidence type="ECO:0000256" key="2">
    <source>
        <dbReference type="SAM" id="Phobius"/>
    </source>
</evidence>
<dbReference type="EMBL" id="GGFL01006954">
    <property type="protein sequence ID" value="MBW71132.1"/>
    <property type="molecule type" value="Transcribed_RNA"/>
</dbReference>
<evidence type="ECO:0000313" key="3">
    <source>
        <dbReference type="EMBL" id="MBW71132.1"/>
    </source>
</evidence>
<keyword evidence="2" id="KW-0472">Membrane</keyword>
<feature type="transmembrane region" description="Helical" evidence="2">
    <location>
        <begin position="12"/>
        <end position="31"/>
    </location>
</feature>
<name>A0A2M4D0N2_ANODA</name>
<keyword evidence="2" id="KW-1133">Transmembrane helix</keyword>
<proteinExistence type="predicted"/>
<feature type="region of interest" description="Disordered" evidence="1">
    <location>
        <begin position="40"/>
        <end position="62"/>
    </location>
</feature>
<reference evidence="3" key="1">
    <citation type="submission" date="2018-01" db="EMBL/GenBank/DDBJ databases">
        <title>An insight into the sialome of Amazonian anophelines.</title>
        <authorList>
            <person name="Ribeiro J.M."/>
            <person name="Scarpassa V."/>
            <person name="Calvo E."/>
        </authorList>
    </citation>
    <scope>NUCLEOTIDE SEQUENCE</scope>
</reference>
<dbReference type="AlphaFoldDB" id="A0A2M4D0N2"/>